<protein>
    <submittedName>
        <fullName evidence="3">Uncharacterized protein</fullName>
    </submittedName>
</protein>
<evidence type="ECO:0000256" key="2">
    <source>
        <dbReference type="SAM" id="SignalP"/>
    </source>
</evidence>
<dbReference type="AlphaFoldDB" id="A0A9P5D7C4"/>
<gene>
    <name evidence="3" type="ORF">GMORB2_5050</name>
</gene>
<dbReference type="RefSeq" id="XP_035323036.1">
    <property type="nucleotide sequence ID" value="XM_035467024.1"/>
</dbReference>
<evidence type="ECO:0000313" key="4">
    <source>
        <dbReference type="Proteomes" id="UP000749293"/>
    </source>
</evidence>
<feature type="signal peptide" evidence="2">
    <location>
        <begin position="1"/>
        <end position="26"/>
    </location>
</feature>
<dbReference type="Proteomes" id="UP000749293">
    <property type="component" value="Unassembled WGS sequence"/>
</dbReference>
<keyword evidence="4" id="KW-1185">Reference proteome</keyword>
<proteinExistence type="predicted"/>
<feature type="chain" id="PRO_5040133366" evidence="2">
    <location>
        <begin position="27"/>
        <end position="233"/>
    </location>
</feature>
<sequence>MSKPGKCWFLPIDLEVLIISSIASVAQNTNSVTSALPSKQTSDATLGTRIEASRVDGSSQTKRNGSHRRDSYQNVASAQAGADDNGDDTTGSSDLWSAAYREAVESLKGDVDVVILNSNNVAQLFRKLDQLDKEANQESAFLRGVKYLQSVKVPLERFKLALDLASPLTNLEPTATTVFGVVRSITAIAISLAGADLEFAKQIGEMLEQISYIDDCDTLGQKADRADIHRVSV</sequence>
<keyword evidence="2" id="KW-0732">Signal</keyword>
<dbReference type="OrthoDB" id="163438at2759"/>
<comment type="caution">
    <text evidence="3">The sequence shown here is derived from an EMBL/GenBank/DDBJ whole genome shotgun (WGS) entry which is preliminary data.</text>
</comment>
<name>A0A9P5D7C4_9HYPO</name>
<feature type="compositionally biased region" description="Polar residues" evidence="1">
    <location>
        <begin position="31"/>
        <end position="45"/>
    </location>
</feature>
<feature type="region of interest" description="Disordered" evidence="1">
    <location>
        <begin position="31"/>
        <end position="90"/>
    </location>
</feature>
<dbReference type="EMBL" id="JAANYQ010000004">
    <property type="protein sequence ID" value="KAF4124384.1"/>
    <property type="molecule type" value="Genomic_DNA"/>
</dbReference>
<feature type="compositionally biased region" description="Low complexity" evidence="1">
    <location>
        <begin position="76"/>
        <end position="90"/>
    </location>
</feature>
<evidence type="ECO:0000256" key="1">
    <source>
        <dbReference type="SAM" id="MobiDB-lite"/>
    </source>
</evidence>
<accession>A0A9P5D7C4</accession>
<evidence type="ECO:0000313" key="3">
    <source>
        <dbReference type="EMBL" id="KAF4124384.1"/>
    </source>
</evidence>
<dbReference type="GeneID" id="55971278"/>
<organism evidence="3 4">
    <name type="scientific">Geosmithia morbida</name>
    <dbReference type="NCBI Taxonomy" id="1094350"/>
    <lineage>
        <taxon>Eukaryota</taxon>
        <taxon>Fungi</taxon>
        <taxon>Dikarya</taxon>
        <taxon>Ascomycota</taxon>
        <taxon>Pezizomycotina</taxon>
        <taxon>Sordariomycetes</taxon>
        <taxon>Hypocreomycetidae</taxon>
        <taxon>Hypocreales</taxon>
        <taxon>Bionectriaceae</taxon>
        <taxon>Geosmithia</taxon>
    </lineage>
</organism>
<reference evidence="3" key="1">
    <citation type="submission" date="2020-03" db="EMBL/GenBank/DDBJ databases">
        <title>Site-based positive gene gene selection in Geosmithia morbida across the United States reveals a broad range of putative effectors and factors for local host and environmental adapation.</title>
        <authorList>
            <person name="Onufrak A."/>
            <person name="Murdoch R.W."/>
            <person name="Gazis R."/>
            <person name="Huff M."/>
            <person name="Staton M."/>
            <person name="Klingeman W."/>
            <person name="Hadziabdic D."/>
        </authorList>
    </citation>
    <scope>NUCLEOTIDE SEQUENCE</scope>
    <source>
        <strain evidence="3">1262</strain>
    </source>
</reference>